<proteinExistence type="predicted"/>
<organism evidence="2 3">
    <name type="scientific">Penicillium diatomitis</name>
    <dbReference type="NCBI Taxonomy" id="2819901"/>
    <lineage>
        <taxon>Eukaryota</taxon>
        <taxon>Fungi</taxon>
        <taxon>Dikarya</taxon>
        <taxon>Ascomycota</taxon>
        <taxon>Pezizomycotina</taxon>
        <taxon>Eurotiomycetes</taxon>
        <taxon>Eurotiomycetidae</taxon>
        <taxon>Eurotiales</taxon>
        <taxon>Aspergillaceae</taxon>
        <taxon>Penicillium</taxon>
    </lineage>
</organism>
<dbReference type="GeneID" id="81623142"/>
<reference evidence="2" key="1">
    <citation type="submission" date="2022-12" db="EMBL/GenBank/DDBJ databases">
        <authorList>
            <person name="Petersen C."/>
        </authorList>
    </citation>
    <scope>NUCLEOTIDE SEQUENCE</scope>
    <source>
        <strain evidence="2">IBT 30728</strain>
    </source>
</reference>
<dbReference type="RefSeq" id="XP_056792852.1">
    <property type="nucleotide sequence ID" value="XM_056932893.1"/>
</dbReference>
<sequence>MEGVSAPESGDGAPSFKPEAYSQGPEMILHQHDSDNAQPRTNPIETGKRAPEAVRAGKTGRRWVTLQRQPISWPKNA</sequence>
<evidence type="ECO:0000313" key="2">
    <source>
        <dbReference type="EMBL" id="KAJ5491724.1"/>
    </source>
</evidence>
<keyword evidence="3" id="KW-1185">Reference proteome</keyword>
<reference evidence="2" key="2">
    <citation type="journal article" date="2023" name="IMA Fungus">
        <title>Comparative genomic study of the Penicillium genus elucidates a diverse pangenome and 15 lateral gene transfer events.</title>
        <authorList>
            <person name="Petersen C."/>
            <person name="Sorensen T."/>
            <person name="Nielsen M.R."/>
            <person name="Sondergaard T.E."/>
            <person name="Sorensen J.L."/>
            <person name="Fitzpatrick D.A."/>
            <person name="Frisvad J.C."/>
            <person name="Nielsen K.L."/>
        </authorList>
    </citation>
    <scope>NUCLEOTIDE SEQUENCE</scope>
    <source>
        <strain evidence="2">IBT 30728</strain>
    </source>
</reference>
<accession>A0A9W9XGC9</accession>
<evidence type="ECO:0000256" key="1">
    <source>
        <dbReference type="SAM" id="MobiDB-lite"/>
    </source>
</evidence>
<gene>
    <name evidence="2" type="ORF">N7539_003291</name>
</gene>
<feature type="region of interest" description="Disordered" evidence="1">
    <location>
        <begin position="1"/>
        <end position="62"/>
    </location>
</feature>
<protein>
    <submittedName>
        <fullName evidence="2">Uncharacterized protein</fullName>
    </submittedName>
</protein>
<dbReference type="Proteomes" id="UP001148312">
    <property type="component" value="Unassembled WGS sequence"/>
</dbReference>
<name>A0A9W9XGC9_9EURO</name>
<evidence type="ECO:0000313" key="3">
    <source>
        <dbReference type="Proteomes" id="UP001148312"/>
    </source>
</evidence>
<dbReference type="AlphaFoldDB" id="A0A9W9XGC9"/>
<comment type="caution">
    <text evidence="2">The sequence shown here is derived from an EMBL/GenBank/DDBJ whole genome shotgun (WGS) entry which is preliminary data.</text>
</comment>
<dbReference type="EMBL" id="JAPWDQ010000003">
    <property type="protein sequence ID" value="KAJ5491724.1"/>
    <property type="molecule type" value="Genomic_DNA"/>
</dbReference>